<dbReference type="SUPFAM" id="SSF89550">
    <property type="entry name" value="PHP domain-like"/>
    <property type="match status" value="1"/>
</dbReference>
<comment type="subcellular location">
    <subcellularLocation>
        <location evidence="1">Nucleus</location>
    </subcellularLocation>
</comment>
<dbReference type="InterPro" id="IPR002738">
    <property type="entry name" value="RNase_P_p30"/>
</dbReference>
<protein>
    <recommendedName>
        <fullName evidence="5">RNase P subunit p30</fullName>
    </recommendedName>
</protein>
<dbReference type="GO" id="GO:0005655">
    <property type="term" value="C:nucleolar ribonuclease P complex"/>
    <property type="evidence" value="ECO:0007669"/>
    <property type="project" value="TreeGrafter"/>
</dbReference>
<dbReference type="PANTHER" id="PTHR13031">
    <property type="entry name" value="RIBONUCLEASE P SUBUNIT P30"/>
    <property type="match status" value="1"/>
</dbReference>
<evidence type="ECO:0008006" key="5">
    <source>
        <dbReference type="Google" id="ProtNLM"/>
    </source>
</evidence>
<comment type="similarity">
    <text evidence="2">Belongs to the eukaryotic/archaeal RNase P protein component 3 family.</text>
</comment>
<dbReference type="Pfam" id="PF01876">
    <property type="entry name" value="RNase_P_p30"/>
    <property type="match status" value="1"/>
</dbReference>
<evidence type="ECO:0000256" key="2">
    <source>
        <dbReference type="ARBA" id="ARBA00007331"/>
    </source>
</evidence>
<dbReference type="Gene3D" id="3.20.20.140">
    <property type="entry name" value="Metal-dependent hydrolases"/>
    <property type="match status" value="1"/>
</dbReference>
<evidence type="ECO:0000256" key="1">
    <source>
        <dbReference type="ARBA" id="ARBA00004123"/>
    </source>
</evidence>
<dbReference type="PANTHER" id="PTHR13031:SF0">
    <property type="entry name" value="RIBONUCLEASE P PROTEIN SUBUNIT P30"/>
    <property type="match status" value="1"/>
</dbReference>
<keyword evidence="3" id="KW-0819">tRNA processing</keyword>
<name>A0A0B6ZST8_9EUPU</name>
<sequence>MAPPLYTDLNVPLQSVIKLSDILELGLELGFEQFAINYTAPSLQGGKGKKNEKLVVPPPTEILLNDESVREMQKRYPSFKQLSRFTAVLEDASNTHRLGATDIQAYDIIAVQATSEKTFQLACSTLDVDIISLNFSENLGFSLKRPMVKMAAKRGIHFEIVFSPALLDNSVKRNIISNALSLVRTGGGKNIILSSGSKQPLDLRSPYDVVNLAKLLVLVIPKQKMLSVEIVEQLLNMQRQEKPASL</sequence>
<evidence type="ECO:0000313" key="4">
    <source>
        <dbReference type="EMBL" id="CEK70886.1"/>
    </source>
</evidence>
<dbReference type="AlphaFoldDB" id="A0A0B6ZST8"/>
<dbReference type="GO" id="GO:0008033">
    <property type="term" value="P:tRNA processing"/>
    <property type="evidence" value="ECO:0007669"/>
    <property type="project" value="UniProtKB-KW"/>
</dbReference>
<reference evidence="4" key="1">
    <citation type="submission" date="2014-12" db="EMBL/GenBank/DDBJ databases">
        <title>Insight into the proteome of Arion vulgaris.</title>
        <authorList>
            <person name="Aradska J."/>
            <person name="Bulat T."/>
            <person name="Smidak R."/>
            <person name="Sarate P."/>
            <person name="Gangsoo J."/>
            <person name="Sialana F."/>
            <person name="Bilban M."/>
            <person name="Lubec G."/>
        </authorList>
    </citation>
    <scope>NUCLEOTIDE SEQUENCE</scope>
    <source>
        <tissue evidence="4">Skin</tissue>
    </source>
</reference>
<dbReference type="EMBL" id="HACG01024021">
    <property type="protein sequence ID" value="CEK70886.1"/>
    <property type="molecule type" value="Transcribed_RNA"/>
</dbReference>
<dbReference type="InterPro" id="IPR016195">
    <property type="entry name" value="Pol/histidinol_Pase-like"/>
</dbReference>
<organism evidence="4">
    <name type="scientific">Arion vulgaris</name>
    <dbReference type="NCBI Taxonomy" id="1028688"/>
    <lineage>
        <taxon>Eukaryota</taxon>
        <taxon>Metazoa</taxon>
        <taxon>Spiralia</taxon>
        <taxon>Lophotrochozoa</taxon>
        <taxon>Mollusca</taxon>
        <taxon>Gastropoda</taxon>
        <taxon>Heterobranchia</taxon>
        <taxon>Euthyneura</taxon>
        <taxon>Panpulmonata</taxon>
        <taxon>Eupulmonata</taxon>
        <taxon>Stylommatophora</taxon>
        <taxon>Helicina</taxon>
        <taxon>Arionoidea</taxon>
        <taxon>Arionidae</taxon>
        <taxon>Arion</taxon>
    </lineage>
</organism>
<proteinExistence type="inferred from homology"/>
<gene>
    <name evidence="4" type="primary">ORF76020</name>
</gene>
<dbReference type="GO" id="GO:0003723">
    <property type="term" value="F:RNA binding"/>
    <property type="evidence" value="ECO:0007669"/>
    <property type="project" value="TreeGrafter"/>
</dbReference>
<accession>A0A0B6ZST8</accession>
<evidence type="ECO:0000256" key="3">
    <source>
        <dbReference type="ARBA" id="ARBA00022694"/>
    </source>
</evidence>